<dbReference type="AlphaFoldDB" id="A0AA36GAK5"/>
<name>A0AA36GAK5_9BILA</name>
<evidence type="ECO:0000256" key="4">
    <source>
        <dbReference type="ARBA" id="ARBA00022490"/>
    </source>
</evidence>
<dbReference type="GO" id="GO:0005737">
    <property type="term" value="C:cytoplasm"/>
    <property type="evidence" value="ECO:0007669"/>
    <property type="project" value="UniProtKB-SubCell"/>
</dbReference>
<comment type="similarity">
    <text evidence="2">Belongs to the importin beta family. Importin beta-1 subfamily.</text>
</comment>
<dbReference type="PROSITE" id="PS50166">
    <property type="entry name" value="IMPORTIN_B_NT"/>
    <property type="match status" value="1"/>
</dbReference>
<evidence type="ECO:0000256" key="6">
    <source>
        <dbReference type="ARBA" id="ARBA00022927"/>
    </source>
</evidence>
<dbReference type="Gene3D" id="1.25.10.10">
    <property type="entry name" value="Leucine-rich Repeat Variant"/>
    <property type="match status" value="1"/>
</dbReference>
<protein>
    <recommendedName>
        <fullName evidence="7">Importin N-terminal domain-containing protein</fullName>
    </recommendedName>
</protein>
<dbReference type="Pfam" id="PF03810">
    <property type="entry name" value="IBN_N"/>
    <property type="match status" value="1"/>
</dbReference>
<feature type="domain" description="Importin N-terminal" evidence="7">
    <location>
        <begin position="23"/>
        <end position="103"/>
    </location>
</feature>
<evidence type="ECO:0000256" key="5">
    <source>
        <dbReference type="ARBA" id="ARBA00022737"/>
    </source>
</evidence>
<keyword evidence="4" id="KW-0963">Cytoplasm</keyword>
<evidence type="ECO:0000313" key="8">
    <source>
        <dbReference type="EMBL" id="CAJ0585260.1"/>
    </source>
</evidence>
<keyword evidence="9" id="KW-1185">Reference proteome</keyword>
<dbReference type="Proteomes" id="UP001177023">
    <property type="component" value="Unassembled WGS sequence"/>
</dbReference>
<evidence type="ECO:0000256" key="1">
    <source>
        <dbReference type="ARBA" id="ARBA00004496"/>
    </source>
</evidence>
<evidence type="ECO:0000259" key="7">
    <source>
        <dbReference type="PROSITE" id="PS50166"/>
    </source>
</evidence>
<dbReference type="InterPro" id="IPR016024">
    <property type="entry name" value="ARM-type_fold"/>
</dbReference>
<gene>
    <name evidence="8" type="ORF">MSPICULIGERA_LOCUS23288</name>
</gene>
<keyword evidence="3" id="KW-0813">Transport</keyword>
<sequence>MSNALIEVLQRTVSNNPADQKQALDFLQDAAGRDFPNFVKELSIVLQAASAEQVVRQAAGLQLKNVLVAKDDATKELYLKRWLQLPAENRDVVKKNVVLTLGTERSRPSTAAQCVAAIACAELPHGLWNEVIQFLMQSVTDPNSTSEKKESSLETLGYVCQDIKSDVLERQSNEILTAIVAGLHSSEKSNHVRLAATNALLNSLEFTRRNFEHDVERNHIMQVVCETSQSPELLVKVVALQCLVRIMSLYYQKMESYMRTALFPITLAAMKSAHNEEALQGIEFWSNVCEEEIELQAEAEEAAENNRVPEQTSKHYAKGACAYLCPVLLDKLAQHNEDDDEDEWTPPKAAGVCLMLLAQCVGDTIIECVLPFLQNFVSPDWKYREAAIMAFGSILDGPDPAKLNSLVSQALNPLIQALGDSNVKVRDTAAWTVGRVCEMAGEVVTQPDVLQLLLPSMYAALKQEPRVAANICWALVALAKSSYEDAANKHGTDGSGQPETYVLSTCFQGIVNELIVTSERPDSNQANLRLAAYETLMEMIKNSPRDCYGIVQQTTIVMLQKLEQLLMMEQQATNQADRAQAIDLQALLCATLQSVLRKIRSEDAEQLGEPILRGLMQIMQRSQGRAGNVMEEALMALGTLVEALGQKFAGCLEPIKPFLLHGLSSFEEHTVCTAAVGVVTDLCRSLEGLIRPILPDIMQVLIQCIRDPRPSRDVKIAVLSVFGDVALAIGVDFQIYIAPVVELLQQACNSAVINNPDDIDLVDYVHQLRENCIVAYTGILQGLKPADGASPAEFENAKQVIGQLVPHMAQLIHMTADSQPVSSPESVVAAAAGLVGDMANLYGGAIVQVLDMNKVNALLTRGRRARASKTKALCNWANKELRKCNVAAAS</sequence>
<dbReference type="PANTHER" id="PTHR10527">
    <property type="entry name" value="IMPORTIN BETA"/>
    <property type="match status" value="1"/>
</dbReference>
<evidence type="ECO:0000256" key="3">
    <source>
        <dbReference type="ARBA" id="ARBA00022448"/>
    </source>
</evidence>
<comment type="subcellular location">
    <subcellularLocation>
        <location evidence="1">Cytoplasm</location>
    </subcellularLocation>
</comment>
<dbReference type="SMART" id="SM00913">
    <property type="entry name" value="IBN_N"/>
    <property type="match status" value="1"/>
</dbReference>
<comment type="caution">
    <text evidence="8">The sequence shown here is derived from an EMBL/GenBank/DDBJ whole genome shotgun (WGS) entry which is preliminary data.</text>
</comment>
<dbReference type="InterPro" id="IPR001494">
    <property type="entry name" value="Importin-beta_N"/>
</dbReference>
<dbReference type="InterPro" id="IPR058584">
    <property type="entry name" value="IMB1_TNPO1-like_TPR"/>
</dbReference>
<dbReference type="Pfam" id="PF13513">
    <property type="entry name" value="HEAT_EZ"/>
    <property type="match status" value="1"/>
</dbReference>
<keyword evidence="6" id="KW-0653">Protein transport</keyword>
<dbReference type="InterPro" id="IPR011989">
    <property type="entry name" value="ARM-like"/>
</dbReference>
<keyword evidence="5" id="KW-0677">Repeat</keyword>
<evidence type="ECO:0000313" key="9">
    <source>
        <dbReference type="Proteomes" id="UP001177023"/>
    </source>
</evidence>
<dbReference type="SUPFAM" id="SSF48371">
    <property type="entry name" value="ARM repeat"/>
    <property type="match status" value="1"/>
</dbReference>
<accession>A0AA36GAK5</accession>
<dbReference type="EMBL" id="CATQJA010002703">
    <property type="protein sequence ID" value="CAJ0585260.1"/>
    <property type="molecule type" value="Genomic_DNA"/>
</dbReference>
<evidence type="ECO:0000256" key="2">
    <source>
        <dbReference type="ARBA" id="ARBA00010907"/>
    </source>
</evidence>
<dbReference type="InterPro" id="IPR040122">
    <property type="entry name" value="Importin_beta"/>
</dbReference>
<organism evidence="8 9">
    <name type="scientific">Mesorhabditis spiculigera</name>
    <dbReference type="NCBI Taxonomy" id="96644"/>
    <lineage>
        <taxon>Eukaryota</taxon>
        <taxon>Metazoa</taxon>
        <taxon>Ecdysozoa</taxon>
        <taxon>Nematoda</taxon>
        <taxon>Chromadorea</taxon>
        <taxon>Rhabditida</taxon>
        <taxon>Rhabditina</taxon>
        <taxon>Rhabditomorpha</taxon>
        <taxon>Rhabditoidea</taxon>
        <taxon>Rhabditidae</taxon>
        <taxon>Mesorhabditinae</taxon>
        <taxon>Mesorhabditis</taxon>
    </lineage>
</organism>
<dbReference type="GO" id="GO:0006606">
    <property type="term" value="P:protein import into nucleus"/>
    <property type="evidence" value="ECO:0007669"/>
    <property type="project" value="InterPro"/>
</dbReference>
<dbReference type="Pfam" id="PF25574">
    <property type="entry name" value="TPR_IMB1"/>
    <property type="match status" value="1"/>
</dbReference>
<reference evidence="8" key="1">
    <citation type="submission" date="2023-06" db="EMBL/GenBank/DDBJ databases">
        <authorList>
            <person name="Delattre M."/>
        </authorList>
    </citation>
    <scope>NUCLEOTIDE SEQUENCE</scope>
    <source>
        <strain evidence="8">AF72</strain>
    </source>
</reference>
<proteinExistence type="inferred from homology"/>
<feature type="non-terminal residue" evidence="8">
    <location>
        <position position="890"/>
    </location>
</feature>
<dbReference type="GO" id="GO:0031267">
    <property type="term" value="F:small GTPase binding"/>
    <property type="evidence" value="ECO:0007669"/>
    <property type="project" value="InterPro"/>
</dbReference>
<dbReference type="FunFam" id="1.25.10.10:FF:000027">
    <property type="entry name" value="Importin subunit beta-1"/>
    <property type="match status" value="1"/>
</dbReference>